<organism evidence="3 4">
    <name type="scientific">Forsythia ovata</name>
    <dbReference type="NCBI Taxonomy" id="205694"/>
    <lineage>
        <taxon>Eukaryota</taxon>
        <taxon>Viridiplantae</taxon>
        <taxon>Streptophyta</taxon>
        <taxon>Embryophyta</taxon>
        <taxon>Tracheophyta</taxon>
        <taxon>Spermatophyta</taxon>
        <taxon>Magnoliopsida</taxon>
        <taxon>eudicotyledons</taxon>
        <taxon>Gunneridae</taxon>
        <taxon>Pentapetalae</taxon>
        <taxon>asterids</taxon>
        <taxon>lamiids</taxon>
        <taxon>Lamiales</taxon>
        <taxon>Oleaceae</taxon>
        <taxon>Forsythieae</taxon>
        <taxon>Forsythia</taxon>
    </lineage>
</organism>
<comment type="caution">
    <text evidence="3">The sequence shown here is derived from an EMBL/GenBank/DDBJ whole genome shotgun (WGS) entry which is preliminary data.</text>
</comment>
<dbReference type="EMBL" id="JBFOLJ010000011">
    <property type="protein sequence ID" value="KAL2496400.1"/>
    <property type="molecule type" value="Genomic_DNA"/>
</dbReference>
<evidence type="ECO:0000313" key="3">
    <source>
        <dbReference type="EMBL" id="KAL2496400.1"/>
    </source>
</evidence>
<dbReference type="AlphaFoldDB" id="A0ABD1S6T6"/>
<proteinExistence type="predicted"/>
<reference evidence="4" key="1">
    <citation type="submission" date="2024-07" db="EMBL/GenBank/DDBJ databases">
        <title>Two chromosome-level genome assemblies of Korean endemic species Abeliophyllum distichum and Forsythia ovata (Oleaceae).</title>
        <authorList>
            <person name="Jang H."/>
        </authorList>
    </citation>
    <scope>NUCLEOTIDE SEQUENCE [LARGE SCALE GENOMIC DNA]</scope>
</reference>
<evidence type="ECO:0000313" key="4">
    <source>
        <dbReference type="Proteomes" id="UP001604277"/>
    </source>
</evidence>
<feature type="domain" description="Rab3GAP catalytic subunit conserved" evidence="2">
    <location>
        <begin position="416"/>
        <end position="567"/>
    </location>
</feature>
<protein>
    <recommendedName>
        <fullName evidence="2">Rab3GAP catalytic subunit conserved domain-containing protein</fullName>
    </recommendedName>
</protein>
<feature type="compositionally biased region" description="Low complexity" evidence="1">
    <location>
        <begin position="711"/>
        <end position="720"/>
    </location>
</feature>
<feature type="region of interest" description="Disordered" evidence="1">
    <location>
        <begin position="78"/>
        <end position="116"/>
    </location>
</feature>
<dbReference type="PANTHER" id="PTHR21422:SF10">
    <property type="entry name" value="RAB3 GTPASE-ACTIVATING PROTEIN CATALYTIC SUBUNIT"/>
    <property type="match status" value="1"/>
</dbReference>
<evidence type="ECO:0000259" key="2">
    <source>
        <dbReference type="Pfam" id="PF13890"/>
    </source>
</evidence>
<gene>
    <name evidence="3" type="ORF">Fot_40157</name>
</gene>
<accession>A0ABD1S6T6</accession>
<name>A0ABD1S6T6_9LAMI</name>
<dbReference type="InterPro" id="IPR045700">
    <property type="entry name" value="Rab3GAP1"/>
</dbReference>
<dbReference type="PANTHER" id="PTHR21422">
    <property type="entry name" value="RAB3 GTPASE-ACTIVATING PROTEIN CATALYTIC SUBUNIT"/>
    <property type="match status" value="1"/>
</dbReference>
<dbReference type="Proteomes" id="UP001604277">
    <property type="component" value="Unassembled WGS sequence"/>
</dbReference>
<sequence length="728" mass="80622">MSGNTPQQYVNRMVSSLKEVLKVIKAHPLLSVEDNIIVYQKSDNEYRSNNSTRTAFHSAAAKAEKVLTDIKKSDFITNREDLDKQSPIASRPESTKDGDESKSYQAVTNQRGRPAPIKTKQDWHERLRNIRIGKKGAEDTEKTDNSTMAYAIFDENLYFMREREISESEDSKAGVALEGSNAINADIIPSSAVVRQLAVAVDAGLVYNSMKDLLASSRGSSPIRERASLSFSAVKSLVLREKEDKIASEFGADERVLSLINSLLNAEGHFSGRTCSSLEEDGNTTSLIKDIHGAPVESFVVKLSEAIGCLKSLQKMASFWCRVVAELRRRWSEGQYIPGIPPDKIPDLNSCLLYQQLQVINCCISRKIRWSAASESLESVAGQASSNIEESSGSEVTVPVVPHLYAMTKSGELVLRLGADKECDDLTMLETGEPIYTPVTQESPLLTEDLIKETEDFVLRTGSVGAGCSQLLSDMQAFKAANPGCILEDFVRWHSPPDWMENDANIEVNKTSDEGDLSVKGQLSRRMQKEGNLWRELWETAKPVPAVRQAPLYDEDLAVEGILDFLEDISPSELLKQLFIVALGAGLVIAEATLSTDSSFSKLFHECRDYIVQSCHRGTWVEKLDDICQVYDTVEMMLLKPDEAIKMTAQPEETTTAGDLRNRFKRLSLIFGGKSKLLSKAHTKDPKNNDSNPTRQSFSSIFSEKPPKPSASPADKPSSSVEIDWTIV</sequence>
<dbReference type="Pfam" id="PF13890">
    <property type="entry name" value="Rab3-GTPase_cat"/>
    <property type="match status" value="1"/>
</dbReference>
<feature type="compositionally biased region" description="Basic and acidic residues" evidence="1">
    <location>
        <begin position="93"/>
        <end position="102"/>
    </location>
</feature>
<keyword evidence="4" id="KW-1185">Reference proteome</keyword>
<feature type="region of interest" description="Disordered" evidence="1">
    <location>
        <begin position="680"/>
        <end position="728"/>
    </location>
</feature>
<dbReference type="InterPro" id="IPR026147">
    <property type="entry name" value="Rab3GAP1_conserved"/>
</dbReference>
<evidence type="ECO:0000256" key="1">
    <source>
        <dbReference type="SAM" id="MobiDB-lite"/>
    </source>
</evidence>
<feature type="compositionally biased region" description="Polar residues" evidence="1">
    <location>
        <begin position="689"/>
        <end position="702"/>
    </location>
</feature>